<dbReference type="InterPro" id="IPR029052">
    <property type="entry name" value="Metallo-depent_PP-like"/>
</dbReference>
<evidence type="ECO:0000259" key="1">
    <source>
        <dbReference type="Pfam" id="PF00149"/>
    </source>
</evidence>
<dbReference type="Gene3D" id="3.60.21.10">
    <property type="match status" value="1"/>
</dbReference>
<feature type="domain" description="Calcineurin-like phosphoesterase" evidence="1">
    <location>
        <begin position="26"/>
        <end position="118"/>
    </location>
</feature>
<dbReference type="Pfam" id="PF00149">
    <property type="entry name" value="Metallophos"/>
    <property type="match status" value="1"/>
</dbReference>
<comment type="caution">
    <text evidence="2">The sequence shown here is derived from an EMBL/GenBank/DDBJ whole genome shotgun (WGS) entry which is preliminary data.</text>
</comment>
<dbReference type="InterPro" id="IPR004843">
    <property type="entry name" value="Calcineurin-like_PHP"/>
</dbReference>
<dbReference type="SUPFAM" id="SSF56300">
    <property type="entry name" value="Metallo-dependent phosphatases"/>
    <property type="match status" value="1"/>
</dbReference>
<keyword evidence="3" id="KW-1185">Reference proteome</keyword>
<dbReference type="InterPro" id="IPR050126">
    <property type="entry name" value="Ap4A_hydrolase"/>
</dbReference>
<accession>A0ABT4KA55</accession>
<sequence>MVLHTGDIEKTDSRSCLSIDQSGLDIIPDVHADIDRLTNTLSCLGYRQTQQSWVHPEGRIAAFLGDFIDMGKHNAAVISLVRAMESCGHAIAVMGNHELNALLYHERGENSERIADGFMRAHSAKNTDQHRTFLDEFPVGSSRTREVLEWFLTLPVFLDLPGTRLVHAYWNSACIGTIRRRNADGRVQRSDLQELAFEHQASPLRLPYCRC</sequence>
<reference evidence="2" key="1">
    <citation type="submission" date="2022-10" db="EMBL/GenBank/DDBJ databases">
        <title>Whole genome sequencing of three plant growth promoting bacteria isolated from Vachellia tortilis subsp. raddiana in Morocco.</title>
        <authorList>
            <person name="Hnini M."/>
            <person name="Zouagui R."/>
            <person name="Zouagui H."/>
            <person name="Chemao Elfihri M.-W."/>
            <person name="Ibrahimi A."/>
            <person name="Sbabou L."/>
            <person name="Aurag J."/>
        </authorList>
    </citation>
    <scope>NUCLEOTIDE SEQUENCE</scope>
    <source>
        <strain evidence="2">LMR678</strain>
    </source>
</reference>
<evidence type="ECO:0000313" key="3">
    <source>
        <dbReference type="Proteomes" id="UP001079430"/>
    </source>
</evidence>
<protein>
    <submittedName>
        <fullName evidence="2">Metallophosphoesterase</fullName>
    </submittedName>
</protein>
<organism evidence="2 3">
    <name type="scientific">Sinorhizobium psoraleae</name>
    <dbReference type="NCBI Taxonomy" id="520838"/>
    <lineage>
        <taxon>Bacteria</taxon>
        <taxon>Pseudomonadati</taxon>
        <taxon>Pseudomonadota</taxon>
        <taxon>Alphaproteobacteria</taxon>
        <taxon>Hyphomicrobiales</taxon>
        <taxon>Rhizobiaceae</taxon>
        <taxon>Sinorhizobium/Ensifer group</taxon>
        <taxon>Sinorhizobium</taxon>
    </lineage>
</organism>
<dbReference type="RefSeq" id="WP_269274757.1">
    <property type="nucleotide sequence ID" value="NZ_JAPVOI010000002.1"/>
</dbReference>
<proteinExistence type="predicted"/>
<name>A0ABT4KA55_9HYPH</name>
<dbReference type="EMBL" id="JAPVOI010000002">
    <property type="protein sequence ID" value="MCZ4088749.1"/>
    <property type="molecule type" value="Genomic_DNA"/>
</dbReference>
<evidence type="ECO:0000313" key="2">
    <source>
        <dbReference type="EMBL" id="MCZ4088749.1"/>
    </source>
</evidence>
<dbReference type="PANTHER" id="PTHR42850">
    <property type="entry name" value="METALLOPHOSPHOESTERASE"/>
    <property type="match status" value="1"/>
</dbReference>
<dbReference type="PANTHER" id="PTHR42850:SF7">
    <property type="entry name" value="BIS(5'-NUCLEOSYL)-TETRAPHOSPHATASE PRPE [ASYMMETRICAL]"/>
    <property type="match status" value="1"/>
</dbReference>
<dbReference type="Proteomes" id="UP001079430">
    <property type="component" value="Unassembled WGS sequence"/>
</dbReference>
<gene>
    <name evidence="2" type="ORF">O3W52_01125</name>
</gene>